<evidence type="ECO:0000256" key="1">
    <source>
        <dbReference type="ARBA" id="ARBA00022679"/>
    </source>
</evidence>
<reference evidence="4 5" key="1">
    <citation type="journal article" date="2017" name="Infect. Genet. Evol.">
        <title>The new phylogeny of the genus Mycobacterium: The old and the news.</title>
        <authorList>
            <person name="Tortoli E."/>
            <person name="Fedrizzi T."/>
            <person name="Meehan C.J."/>
            <person name="Trovato A."/>
            <person name="Grottola A."/>
            <person name="Giacobazzi E."/>
            <person name="Serpini G.F."/>
            <person name="Tagliazucchi S."/>
            <person name="Fabio A."/>
            <person name="Bettua C."/>
            <person name="Bertorelli R."/>
            <person name="Frascaro F."/>
            <person name="De Sanctis V."/>
            <person name="Pecorari M."/>
            <person name="Jousson O."/>
            <person name="Segata N."/>
            <person name="Cirillo D.M."/>
        </authorList>
    </citation>
    <scope>NUCLEOTIDE SEQUENCE [LARGE SCALE GENOMIC DNA]</scope>
    <source>
        <strain evidence="4 5">NCTC 12882</strain>
    </source>
</reference>
<organism evidence="4 5">
    <name type="scientific">Mycobacterium celatum</name>
    <dbReference type="NCBI Taxonomy" id="28045"/>
    <lineage>
        <taxon>Bacteria</taxon>
        <taxon>Bacillati</taxon>
        <taxon>Actinomycetota</taxon>
        <taxon>Actinomycetes</taxon>
        <taxon>Mycobacteriales</taxon>
        <taxon>Mycobacteriaceae</taxon>
        <taxon>Mycobacterium</taxon>
    </lineage>
</organism>
<dbReference type="Pfam" id="PF00583">
    <property type="entry name" value="Acetyltransf_1"/>
    <property type="match status" value="1"/>
</dbReference>
<dbReference type="SUPFAM" id="SSF55729">
    <property type="entry name" value="Acyl-CoA N-acyltransferases (Nat)"/>
    <property type="match status" value="1"/>
</dbReference>
<dbReference type="GO" id="GO:0016747">
    <property type="term" value="F:acyltransferase activity, transferring groups other than amino-acyl groups"/>
    <property type="evidence" value="ECO:0007669"/>
    <property type="project" value="InterPro"/>
</dbReference>
<sequence>MVVTVRAATPADSGVLATLLTQLGYPSTERDVLGRLDYWIVDPYSQVLVAEQDDRPAGCLSIHALPYLERTGRWARIECMVVDKALRGTGIGNALLQDAEALAESWGCLAVEVTSSRRRTGAHGFYQRNGYTDICDRSGRFWKDLD</sequence>
<evidence type="ECO:0000256" key="2">
    <source>
        <dbReference type="ARBA" id="ARBA00023315"/>
    </source>
</evidence>
<dbReference type="Proteomes" id="UP000230971">
    <property type="component" value="Unassembled WGS sequence"/>
</dbReference>
<dbReference type="InterPro" id="IPR050832">
    <property type="entry name" value="Bact_Acetyltransf"/>
</dbReference>
<evidence type="ECO:0000313" key="5">
    <source>
        <dbReference type="Proteomes" id="UP000230971"/>
    </source>
</evidence>
<dbReference type="OrthoDB" id="9788300at2"/>
<dbReference type="PANTHER" id="PTHR43877:SF2">
    <property type="entry name" value="AMINOALKYLPHOSPHONATE N-ACETYLTRANSFERASE-RELATED"/>
    <property type="match status" value="1"/>
</dbReference>
<dbReference type="EMBL" id="PDKV01000032">
    <property type="protein sequence ID" value="PIB75451.1"/>
    <property type="molecule type" value="Genomic_DNA"/>
</dbReference>
<dbReference type="Gene3D" id="3.40.630.30">
    <property type="match status" value="1"/>
</dbReference>
<keyword evidence="2" id="KW-0012">Acyltransferase</keyword>
<gene>
    <name evidence="4" type="ORF">CQY23_19695</name>
</gene>
<dbReference type="AlphaFoldDB" id="A0A2G5PAQ6"/>
<dbReference type="InterPro" id="IPR016181">
    <property type="entry name" value="Acyl_CoA_acyltransferase"/>
</dbReference>
<protein>
    <submittedName>
        <fullName evidence="4">N-acetyltransferase</fullName>
    </submittedName>
</protein>
<dbReference type="InterPro" id="IPR000182">
    <property type="entry name" value="GNAT_dom"/>
</dbReference>
<evidence type="ECO:0000313" key="4">
    <source>
        <dbReference type="EMBL" id="PIB75451.1"/>
    </source>
</evidence>
<comment type="caution">
    <text evidence="4">The sequence shown here is derived from an EMBL/GenBank/DDBJ whole genome shotgun (WGS) entry which is preliminary data.</text>
</comment>
<dbReference type="PANTHER" id="PTHR43877">
    <property type="entry name" value="AMINOALKYLPHOSPHONATE N-ACETYLTRANSFERASE-RELATED-RELATED"/>
    <property type="match status" value="1"/>
</dbReference>
<dbReference type="PROSITE" id="PS51186">
    <property type="entry name" value="GNAT"/>
    <property type="match status" value="1"/>
</dbReference>
<keyword evidence="1 4" id="KW-0808">Transferase</keyword>
<dbReference type="CDD" id="cd04301">
    <property type="entry name" value="NAT_SF"/>
    <property type="match status" value="1"/>
</dbReference>
<accession>A0A2G5PAQ6</accession>
<name>A0A2G5PAQ6_MYCCE</name>
<proteinExistence type="predicted"/>
<evidence type="ECO:0000259" key="3">
    <source>
        <dbReference type="PROSITE" id="PS51186"/>
    </source>
</evidence>
<feature type="domain" description="N-acetyltransferase" evidence="3">
    <location>
        <begin position="3"/>
        <end position="146"/>
    </location>
</feature>